<dbReference type="Proteomes" id="UP000499080">
    <property type="component" value="Unassembled WGS sequence"/>
</dbReference>
<dbReference type="OrthoDB" id="8036022at2759"/>
<dbReference type="AlphaFoldDB" id="A0A4Y2G6Z2"/>
<evidence type="ECO:0000313" key="1">
    <source>
        <dbReference type="EMBL" id="GBM49017.1"/>
    </source>
</evidence>
<proteinExistence type="predicted"/>
<sequence length="121" mass="14265">MSGTFSKPKFGVCLPEFAILKWPRMPNPLHLIARHTHWGSELFLTYDNEFDFRRRIEEADSLVDMMLQIGLNIYIFEGQIMVAIFDIIQEAWVRREVPPMPSNYGSTITLGEKHYYIHYII</sequence>
<name>A0A4Y2G6Z2_ARAVE</name>
<keyword evidence="2" id="KW-1185">Reference proteome</keyword>
<evidence type="ECO:0000313" key="2">
    <source>
        <dbReference type="Proteomes" id="UP000499080"/>
    </source>
</evidence>
<organism evidence="1 2">
    <name type="scientific">Araneus ventricosus</name>
    <name type="common">Orbweaver spider</name>
    <name type="synonym">Epeira ventricosa</name>
    <dbReference type="NCBI Taxonomy" id="182803"/>
    <lineage>
        <taxon>Eukaryota</taxon>
        <taxon>Metazoa</taxon>
        <taxon>Ecdysozoa</taxon>
        <taxon>Arthropoda</taxon>
        <taxon>Chelicerata</taxon>
        <taxon>Arachnida</taxon>
        <taxon>Araneae</taxon>
        <taxon>Araneomorphae</taxon>
        <taxon>Entelegynae</taxon>
        <taxon>Araneoidea</taxon>
        <taxon>Araneidae</taxon>
        <taxon>Araneus</taxon>
    </lineage>
</organism>
<protein>
    <submittedName>
        <fullName evidence="1">Uncharacterized protein</fullName>
    </submittedName>
</protein>
<accession>A0A4Y2G6Z2</accession>
<gene>
    <name evidence="1" type="ORF">AVEN_153537_1</name>
</gene>
<dbReference type="EMBL" id="BGPR01001237">
    <property type="protein sequence ID" value="GBM49017.1"/>
    <property type="molecule type" value="Genomic_DNA"/>
</dbReference>
<comment type="caution">
    <text evidence="1">The sequence shown here is derived from an EMBL/GenBank/DDBJ whole genome shotgun (WGS) entry which is preliminary data.</text>
</comment>
<reference evidence="1 2" key="1">
    <citation type="journal article" date="2019" name="Sci. Rep.">
        <title>Orb-weaving spider Araneus ventricosus genome elucidates the spidroin gene catalogue.</title>
        <authorList>
            <person name="Kono N."/>
            <person name="Nakamura H."/>
            <person name="Ohtoshi R."/>
            <person name="Moran D.A.P."/>
            <person name="Shinohara A."/>
            <person name="Yoshida Y."/>
            <person name="Fujiwara M."/>
            <person name="Mori M."/>
            <person name="Tomita M."/>
            <person name="Arakawa K."/>
        </authorList>
    </citation>
    <scope>NUCLEOTIDE SEQUENCE [LARGE SCALE GENOMIC DNA]</scope>
</reference>